<comment type="caution">
    <text evidence="1">The sequence shown here is derived from an EMBL/GenBank/DDBJ whole genome shotgun (WGS) entry which is preliminary data.</text>
</comment>
<dbReference type="EMBL" id="JANHOG010000304">
    <property type="protein sequence ID" value="KAJ3555721.1"/>
    <property type="molecule type" value="Genomic_DNA"/>
</dbReference>
<dbReference type="Proteomes" id="UP001148662">
    <property type="component" value="Unassembled WGS sequence"/>
</dbReference>
<gene>
    <name evidence="1" type="ORF">NM688_g2415</name>
</gene>
<keyword evidence="2" id="KW-1185">Reference proteome</keyword>
<proteinExistence type="predicted"/>
<reference evidence="1" key="1">
    <citation type="submission" date="2022-07" db="EMBL/GenBank/DDBJ databases">
        <title>Genome Sequence of Phlebia brevispora.</title>
        <authorList>
            <person name="Buettner E."/>
        </authorList>
    </citation>
    <scope>NUCLEOTIDE SEQUENCE</scope>
    <source>
        <strain evidence="1">MPL23</strain>
    </source>
</reference>
<organism evidence="1 2">
    <name type="scientific">Phlebia brevispora</name>
    <dbReference type="NCBI Taxonomy" id="194682"/>
    <lineage>
        <taxon>Eukaryota</taxon>
        <taxon>Fungi</taxon>
        <taxon>Dikarya</taxon>
        <taxon>Basidiomycota</taxon>
        <taxon>Agaricomycotina</taxon>
        <taxon>Agaricomycetes</taxon>
        <taxon>Polyporales</taxon>
        <taxon>Meruliaceae</taxon>
        <taxon>Phlebia</taxon>
    </lineage>
</organism>
<evidence type="ECO:0000313" key="2">
    <source>
        <dbReference type="Proteomes" id="UP001148662"/>
    </source>
</evidence>
<sequence length="169" mass="18731">MSNTQTPPHPPPSPHPSHLYHIFSKGSGFIVGRKGAEDRSGLPKAIYTLNPEITDKEGGRLWTFEPGSRLGHYKIKAGGNAVGDRHALLWAFLDKTEQAQATEWIVTPVPQAGPDAYIILSPDDLVGWAAAKELHPEHEQIRVQPLISGRSHPPYYPPHEVFIIKRAKE</sequence>
<protein>
    <submittedName>
        <fullName evidence="1">Uncharacterized protein</fullName>
    </submittedName>
</protein>
<accession>A0ACC1T8P8</accession>
<evidence type="ECO:0000313" key="1">
    <source>
        <dbReference type="EMBL" id="KAJ3555721.1"/>
    </source>
</evidence>
<name>A0ACC1T8P8_9APHY</name>